<comment type="caution">
    <text evidence="6">The sequence shown here is derived from an EMBL/GenBank/DDBJ whole genome shotgun (WGS) entry which is preliminary data.</text>
</comment>
<feature type="domain" description="Thioredoxin" evidence="5">
    <location>
        <begin position="15"/>
        <end position="143"/>
    </location>
</feature>
<feature type="signal peptide" evidence="4">
    <location>
        <begin position="1"/>
        <end position="18"/>
    </location>
</feature>
<dbReference type="GO" id="GO:0003756">
    <property type="term" value="F:protein disulfide isomerase activity"/>
    <property type="evidence" value="ECO:0007669"/>
    <property type="project" value="TreeGrafter"/>
</dbReference>
<reference evidence="6" key="1">
    <citation type="submission" date="2013-11" db="EMBL/GenBank/DDBJ databases">
        <title>Genome sequence of the fusiform rust pathogen reveals effectors for host alternation and coevolution with pine.</title>
        <authorList>
            <consortium name="DOE Joint Genome Institute"/>
            <person name="Smith K."/>
            <person name="Pendleton A."/>
            <person name="Kubisiak T."/>
            <person name="Anderson C."/>
            <person name="Salamov A."/>
            <person name="Aerts A."/>
            <person name="Riley R."/>
            <person name="Clum A."/>
            <person name="Lindquist E."/>
            <person name="Ence D."/>
            <person name="Campbell M."/>
            <person name="Kronenberg Z."/>
            <person name="Feau N."/>
            <person name="Dhillon B."/>
            <person name="Hamelin R."/>
            <person name="Burleigh J."/>
            <person name="Smith J."/>
            <person name="Yandell M."/>
            <person name="Nelson C."/>
            <person name="Grigoriev I."/>
            <person name="Davis J."/>
        </authorList>
    </citation>
    <scope>NUCLEOTIDE SEQUENCE</scope>
    <source>
        <strain evidence="6">G11</strain>
    </source>
</reference>
<dbReference type="PANTHER" id="PTHR45672:SF3">
    <property type="entry name" value="THIOREDOXIN DOMAIN-CONTAINING PROTEIN 5"/>
    <property type="match status" value="1"/>
</dbReference>
<sequence>MRPRSVVFLLLNILISLGQPFLSHAAPAAQQMHAGIQLSETNFDERVKVGLWCVFVEHYSPFCPHCKKFAPTWIKLCDLAKPFEPRGLHLAQINCIAQGDLCVKLGVEFYPQMKLFKDGIFIENYTGDRTPVEMNGYLDKLSAEYLANHTATATALPALTSTEPLGAIAEHPPATVTTSAPSESLAASLVLPLDQPPDTLLHTDKLVAEEPKPSEPHLVNDISSTHMTTAHPVDAEAHASVSRPVPNPDGKVLKLTSDSWASYTSAEAKTGPIFIKYFAPWCGHCQRLAPTWSQLAQALGKQVNIAEVNCEEVDLKSICRKEGVPGFPTLIFYQEGIKVEYPGSRALADMQAFAKKAAITGGAKDITPTDVEKVMSQEEVFFLYLYPESTSTKEIASSEAAKSFLGTALVFKSSSPSLFTRFGLLSSTPALLVFKDFDAQPWAISQASTSPKTFIAANSLSLLPELNAGNYEVLFKPSERKLVVLVCLASDDPNLRDELKIWAKQWRKSQQAREGRLPVDWVWTHADAQHADWLKSFFGISISGQVKDVRAESRLIVVDPLNHDFYDVQANGVRISWNPSSIFQTLVAVELGKGQPQVYGPFFERSFLRLQRSSSKLIANVYNHPLNSIAILVFLVLLMYRTCFFRSRSRYTRVVSEQRSITPVGHQRNALMGLKPSPKVD</sequence>
<feature type="transmembrane region" description="Helical" evidence="3">
    <location>
        <begin position="621"/>
        <end position="640"/>
    </location>
</feature>
<protein>
    <recommendedName>
        <fullName evidence="5">Thioredoxin domain-containing protein</fullName>
    </recommendedName>
</protein>
<dbReference type="EMBL" id="MU167291">
    <property type="protein sequence ID" value="KAG0144665.1"/>
    <property type="molecule type" value="Genomic_DNA"/>
</dbReference>
<dbReference type="PROSITE" id="PS51352">
    <property type="entry name" value="THIOREDOXIN_2"/>
    <property type="match status" value="2"/>
</dbReference>
<dbReference type="GO" id="GO:0005783">
    <property type="term" value="C:endoplasmic reticulum"/>
    <property type="evidence" value="ECO:0007669"/>
    <property type="project" value="TreeGrafter"/>
</dbReference>
<evidence type="ECO:0000313" key="6">
    <source>
        <dbReference type="EMBL" id="KAG0144665.1"/>
    </source>
</evidence>
<dbReference type="PANTHER" id="PTHR45672">
    <property type="entry name" value="PROTEIN DISULFIDE-ISOMERASE C17H9.14C-RELATED"/>
    <property type="match status" value="1"/>
</dbReference>
<evidence type="ECO:0000256" key="1">
    <source>
        <dbReference type="ARBA" id="ARBA00006347"/>
    </source>
</evidence>
<evidence type="ECO:0000259" key="5">
    <source>
        <dbReference type="PROSITE" id="PS51352"/>
    </source>
</evidence>
<evidence type="ECO:0000256" key="4">
    <source>
        <dbReference type="SAM" id="SignalP"/>
    </source>
</evidence>
<keyword evidence="3" id="KW-1133">Transmembrane helix</keyword>
<dbReference type="AlphaFoldDB" id="A0A9P6NJF1"/>
<dbReference type="Proteomes" id="UP000886653">
    <property type="component" value="Unassembled WGS sequence"/>
</dbReference>
<dbReference type="PROSITE" id="PS00194">
    <property type="entry name" value="THIOREDOXIN_1"/>
    <property type="match status" value="1"/>
</dbReference>
<dbReference type="GO" id="GO:0006457">
    <property type="term" value="P:protein folding"/>
    <property type="evidence" value="ECO:0007669"/>
    <property type="project" value="TreeGrafter"/>
</dbReference>
<keyword evidence="3" id="KW-0472">Membrane</keyword>
<dbReference type="Pfam" id="PF00085">
    <property type="entry name" value="Thioredoxin"/>
    <property type="match status" value="2"/>
</dbReference>
<evidence type="ECO:0000313" key="7">
    <source>
        <dbReference type="Proteomes" id="UP000886653"/>
    </source>
</evidence>
<proteinExistence type="inferred from homology"/>
<accession>A0A9P6NJF1</accession>
<dbReference type="InterPro" id="IPR013766">
    <property type="entry name" value="Thioredoxin_domain"/>
</dbReference>
<dbReference type="OrthoDB" id="72053at2759"/>
<name>A0A9P6NJF1_9BASI</name>
<keyword evidence="7" id="KW-1185">Reference proteome</keyword>
<comment type="similarity">
    <text evidence="1">Belongs to the protein disulfide isomerase family.</text>
</comment>
<dbReference type="InterPro" id="IPR017937">
    <property type="entry name" value="Thioredoxin_CS"/>
</dbReference>
<dbReference type="InterPro" id="IPR051063">
    <property type="entry name" value="PDI"/>
</dbReference>
<keyword evidence="3" id="KW-0812">Transmembrane</keyword>
<dbReference type="CDD" id="cd02961">
    <property type="entry name" value="PDI_a_family"/>
    <property type="match status" value="2"/>
</dbReference>
<evidence type="ECO:0000256" key="3">
    <source>
        <dbReference type="SAM" id="Phobius"/>
    </source>
</evidence>
<dbReference type="InterPro" id="IPR036249">
    <property type="entry name" value="Thioredoxin-like_sf"/>
</dbReference>
<evidence type="ECO:0000256" key="2">
    <source>
        <dbReference type="ARBA" id="ARBA00022729"/>
    </source>
</evidence>
<keyword evidence="2 4" id="KW-0732">Signal</keyword>
<dbReference type="Gene3D" id="3.40.30.10">
    <property type="entry name" value="Glutaredoxin"/>
    <property type="match status" value="3"/>
</dbReference>
<gene>
    <name evidence="6" type="ORF">CROQUDRAFT_79729</name>
</gene>
<dbReference type="PRINTS" id="PR00421">
    <property type="entry name" value="THIOREDOXIN"/>
</dbReference>
<feature type="chain" id="PRO_5040190105" description="Thioredoxin domain-containing protein" evidence="4">
    <location>
        <begin position="19"/>
        <end position="681"/>
    </location>
</feature>
<dbReference type="SUPFAM" id="SSF52833">
    <property type="entry name" value="Thioredoxin-like"/>
    <property type="match status" value="2"/>
</dbReference>
<feature type="domain" description="Thioredoxin" evidence="5">
    <location>
        <begin position="234"/>
        <end position="359"/>
    </location>
</feature>
<organism evidence="6 7">
    <name type="scientific">Cronartium quercuum f. sp. fusiforme G11</name>
    <dbReference type="NCBI Taxonomy" id="708437"/>
    <lineage>
        <taxon>Eukaryota</taxon>
        <taxon>Fungi</taxon>
        <taxon>Dikarya</taxon>
        <taxon>Basidiomycota</taxon>
        <taxon>Pucciniomycotina</taxon>
        <taxon>Pucciniomycetes</taxon>
        <taxon>Pucciniales</taxon>
        <taxon>Coleosporiaceae</taxon>
        <taxon>Cronartium</taxon>
    </lineage>
</organism>